<dbReference type="RefSeq" id="WP_132012493.1">
    <property type="nucleotide sequence ID" value="NZ_SLUN01000002.1"/>
</dbReference>
<keyword evidence="1" id="KW-1133">Transmembrane helix</keyword>
<feature type="transmembrane region" description="Helical" evidence="1">
    <location>
        <begin position="61"/>
        <end position="81"/>
    </location>
</feature>
<keyword evidence="3" id="KW-1185">Reference proteome</keyword>
<feature type="transmembrane region" description="Helical" evidence="1">
    <location>
        <begin position="7"/>
        <end position="25"/>
    </location>
</feature>
<dbReference type="Proteomes" id="UP000295008">
    <property type="component" value="Unassembled WGS sequence"/>
</dbReference>
<comment type="caution">
    <text evidence="2">The sequence shown here is derived from an EMBL/GenBank/DDBJ whole genome shotgun (WGS) entry which is preliminary data.</text>
</comment>
<gene>
    <name evidence="2" type="ORF">EDC14_100260</name>
</gene>
<evidence type="ECO:0008006" key="4">
    <source>
        <dbReference type="Google" id="ProtNLM"/>
    </source>
</evidence>
<reference evidence="2 3" key="1">
    <citation type="submission" date="2019-03" db="EMBL/GenBank/DDBJ databases">
        <title>Genomic Encyclopedia of Type Strains, Phase IV (KMG-IV): sequencing the most valuable type-strain genomes for metagenomic binning, comparative biology and taxonomic classification.</title>
        <authorList>
            <person name="Goeker M."/>
        </authorList>
    </citation>
    <scope>NUCLEOTIDE SEQUENCE [LARGE SCALE GENOMIC DNA]</scope>
    <source>
        <strain evidence="2 3">LX-B</strain>
    </source>
</reference>
<feature type="transmembrane region" description="Helical" evidence="1">
    <location>
        <begin position="87"/>
        <end position="105"/>
    </location>
</feature>
<sequence length="115" mass="12617">MNGLKWLVRFLIPAVVLYTIGYFVAGFSALTIGWIVLLSLMVIAGSWLVQRLIARDVSRWGQMIITFLVTTAVIFFTTFALEGGNVPLGGSLLAALIISLLSGLVPEEKVTRKQY</sequence>
<protein>
    <recommendedName>
        <fullName evidence="4">Superfamily IV 4 TMS phage holin</fullName>
    </recommendedName>
</protein>
<organism evidence="2 3">
    <name type="scientific">Hydrogenispora ethanolica</name>
    <dbReference type="NCBI Taxonomy" id="1082276"/>
    <lineage>
        <taxon>Bacteria</taxon>
        <taxon>Bacillati</taxon>
        <taxon>Bacillota</taxon>
        <taxon>Hydrogenispora</taxon>
    </lineage>
</organism>
<keyword evidence="1" id="KW-0812">Transmembrane</keyword>
<feature type="transmembrane region" description="Helical" evidence="1">
    <location>
        <begin position="31"/>
        <end position="49"/>
    </location>
</feature>
<accession>A0A4V2QGL7</accession>
<proteinExistence type="predicted"/>
<keyword evidence="1" id="KW-0472">Membrane</keyword>
<evidence type="ECO:0000313" key="2">
    <source>
        <dbReference type="EMBL" id="TCL76307.1"/>
    </source>
</evidence>
<dbReference type="EMBL" id="SLUN01000002">
    <property type="protein sequence ID" value="TCL76307.1"/>
    <property type="molecule type" value="Genomic_DNA"/>
</dbReference>
<dbReference type="AlphaFoldDB" id="A0A4V2QGL7"/>
<evidence type="ECO:0000256" key="1">
    <source>
        <dbReference type="SAM" id="Phobius"/>
    </source>
</evidence>
<name>A0A4V2QGL7_HYDET</name>
<evidence type="ECO:0000313" key="3">
    <source>
        <dbReference type="Proteomes" id="UP000295008"/>
    </source>
</evidence>